<keyword evidence="3" id="KW-1185">Reference proteome</keyword>
<protein>
    <submittedName>
        <fullName evidence="2">Nascent polypeptide-associated complex subunit alpha</fullName>
    </submittedName>
</protein>
<dbReference type="EMBL" id="ATMH01009975">
    <property type="protein sequence ID" value="EPY18350.1"/>
    <property type="molecule type" value="Genomic_DNA"/>
</dbReference>
<feature type="compositionally biased region" description="Polar residues" evidence="1">
    <location>
        <begin position="591"/>
        <end position="601"/>
    </location>
</feature>
<organism evidence="2 3">
    <name type="scientific">Strigomonas culicis</name>
    <dbReference type="NCBI Taxonomy" id="28005"/>
    <lineage>
        <taxon>Eukaryota</taxon>
        <taxon>Discoba</taxon>
        <taxon>Euglenozoa</taxon>
        <taxon>Kinetoplastea</taxon>
        <taxon>Metakinetoplastina</taxon>
        <taxon>Trypanosomatida</taxon>
        <taxon>Trypanosomatidae</taxon>
        <taxon>Strigomonadinae</taxon>
        <taxon>Strigomonas</taxon>
    </lineage>
</organism>
<feature type="compositionally biased region" description="Basic and acidic residues" evidence="1">
    <location>
        <begin position="236"/>
        <end position="245"/>
    </location>
</feature>
<proteinExistence type="predicted"/>
<feature type="region of interest" description="Disordered" evidence="1">
    <location>
        <begin position="16"/>
        <end position="95"/>
    </location>
</feature>
<gene>
    <name evidence="2" type="ORF">STCU_10028</name>
</gene>
<feature type="region of interest" description="Disordered" evidence="1">
    <location>
        <begin position="433"/>
        <end position="474"/>
    </location>
</feature>
<comment type="caution">
    <text evidence="2">The sequence shown here is derived from an EMBL/GenBank/DDBJ whole genome shotgun (WGS) entry which is preliminary data.</text>
</comment>
<feature type="compositionally biased region" description="Basic and acidic residues" evidence="1">
    <location>
        <begin position="602"/>
        <end position="612"/>
    </location>
</feature>
<feature type="region of interest" description="Disordered" evidence="1">
    <location>
        <begin position="202"/>
        <end position="245"/>
    </location>
</feature>
<evidence type="ECO:0000256" key="1">
    <source>
        <dbReference type="SAM" id="MobiDB-lite"/>
    </source>
</evidence>
<feature type="region of interest" description="Disordered" evidence="1">
    <location>
        <begin position="257"/>
        <end position="296"/>
    </location>
</feature>
<reference evidence="2 3" key="1">
    <citation type="journal article" date="2013" name="PLoS ONE">
        <title>Predicting the Proteins of Angomonas deanei, Strigomonas culicis and Their Respective Endosymbionts Reveals New Aspects of the Trypanosomatidae Family.</title>
        <authorList>
            <person name="Motta M.C."/>
            <person name="Martins A.C."/>
            <person name="de Souza S.S."/>
            <person name="Catta-Preta C.M."/>
            <person name="Silva R."/>
            <person name="Klein C.C."/>
            <person name="de Almeida L.G."/>
            <person name="de Lima Cunha O."/>
            <person name="Ciapina L.P."/>
            <person name="Brocchi M."/>
            <person name="Colabardini A.C."/>
            <person name="de Araujo Lima B."/>
            <person name="Machado C.R."/>
            <person name="de Almeida Soares C.M."/>
            <person name="Probst C.M."/>
            <person name="de Menezes C.B."/>
            <person name="Thompson C.E."/>
            <person name="Bartholomeu D.C."/>
            <person name="Gradia D.F."/>
            <person name="Pavoni D.P."/>
            <person name="Grisard E.C."/>
            <person name="Fantinatti-Garboggini F."/>
            <person name="Marchini F.K."/>
            <person name="Rodrigues-Luiz G.F."/>
            <person name="Wagner G."/>
            <person name="Goldman G.H."/>
            <person name="Fietto J.L."/>
            <person name="Elias M.C."/>
            <person name="Goldman M.H."/>
            <person name="Sagot M.F."/>
            <person name="Pereira M."/>
            <person name="Stoco P.H."/>
            <person name="de Mendonca-Neto R.P."/>
            <person name="Teixeira S.M."/>
            <person name="Maciel T.E."/>
            <person name="de Oliveira Mendes T.A."/>
            <person name="Urmenyi T.P."/>
            <person name="de Souza W."/>
            <person name="Schenkman S."/>
            <person name="de Vasconcelos A.T."/>
        </authorList>
    </citation>
    <scope>NUCLEOTIDE SEQUENCE [LARGE SCALE GENOMIC DNA]</scope>
</reference>
<dbReference type="Proteomes" id="UP000015354">
    <property type="component" value="Unassembled WGS sequence"/>
</dbReference>
<feature type="compositionally biased region" description="Polar residues" evidence="1">
    <location>
        <begin position="16"/>
        <end position="26"/>
    </location>
</feature>
<evidence type="ECO:0000313" key="2">
    <source>
        <dbReference type="EMBL" id="EPY18350.1"/>
    </source>
</evidence>
<feature type="region of interest" description="Disordered" evidence="1">
    <location>
        <begin position="590"/>
        <end position="612"/>
    </location>
</feature>
<sequence>MDEALGVSKCETECNFTHTRQTSSSADGGLSREASFPADGVTLAEKGRPPPSPPSEWLDYPPQAETHMKAFPRDPQGVDAAGAAAKSRRSLPVGALTPNKAVALRKDRVVPVLADNAVPAAQRGSAPPQCHSEAPLNTAIVRSGCTAHGHANEPVSPKHIPGASRKYSFYISGANPTARSASPPHAKRSEDPATLTGHEAFAAKGAPRLASPRGARKATTEGGVPAVPAWSAATRSDGKSLCHKDVKSTQCPQSFVRKVDQGHPSPSPAGTLGHRSATSPAGRKLQRQNSASRSIPSVLVCGTTAVPHPEKKESGDQLALLVPGIATHTADGAAGADDAWEDMEEEDFYTAKKARVNGLKRDFSFYGDETGLPGLWRTHSLFPDMFAAITKDANDAPDTDAAPGTTGPMARAPSIFISVTLPGDALEVQDLYSDDSSENGTEAVKEGGGKQQAAPPPPGGAGLTPCPPPVASVDGASAALRPATFPVVPPTARDACIPPRPVPVLHSPLTLDAELLRPARHPTSTGRTSPRAAKPLRMRYLCPQPEMAGPPLPPLSKADPRRLFGGNCLADAPWVSSPCDADLDEDVPISFSASDTPTVPESKQEVPRDDVEVEKKDCVPHREAGRSKVKDKNHGDIISYFVRKMQS</sequence>
<dbReference type="AlphaFoldDB" id="S9V613"/>
<accession>S9V613</accession>
<evidence type="ECO:0000313" key="3">
    <source>
        <dbReference type="Proteomes" id="UP000015354"/>
    </source>
</evidence>
<feature type="compositionally biased region" description="Pro residues" evidence="1">
    <location>
        <begin position="454"/>
        <end position="470"/>
    </location>
</feature>
<name>S9V613_9TRYP</name>